<dbReference type="AlphaFoldDB" id="A0A165ZLU9"/>
<sequence length="140" mass="16482">SLLSQFRTIDAATITSIIQHDLRANKLYKLDTWYHDKGEQHILACNGTTLEVSNWDAVAKEYKALNYFQIILVIIPISDLCAVTQHFMWSSGHMQWLVVNYDWPALLAYHNDFFNMRRREMAEGNYDSWGRLDHELHDLH</sequence>
<proteinExistence type="predicted"/>
<reference evidence="1 2" key="1">
    <citation type="journal article" date="2016" name="Mol. Biol. Evol.">
        <title>Comparative Genomics of Early-Diverging Mushroom-Forming Fungi Provides Insights into the Origins of Lignocellulose Decay Capabilities.</title>
        <authorList>
            <person name="Nagy L.G."/>
            <person name="Riley R."/>
            <person name="Tritt A."/>
            <person name="Adam C."/>
            <person name="Daum C."/>
            <person name="Floudas D."/>
            <person name="Sun H."/>
            <person name="Yadav J.S."/>
            <person name="Pangilinan J."/>
            <person name="Larsson K.H."/>
            <person name="Matsuura K."/>
            <person name="Barry K."/>
            <person name="Labutti K."/>
            <person name="Kuo R."/>
            <person name="Ohm R.A."/>
            <person name="Bhattacharya S.S."/>
            <person name="Shirouzu T."/>
            <person name="Yoshinaga Y."/>
            <person name="Martin F.M."/>
            <person name="Grigoriev I.V."/>
            <person name="Hibbett D.S."/>
        </authorList>
    </citation>
    <scope>NUCLEOTIDE SEQUENCE [LARGE SCALE GENOMIC DNA]</scope>
    <source>
        <strain evidence="1 2">CBS 109695</strain>
    </source>
</reference>
<keyword evidence="2" id="KW-1185">Reference proteome</keyword>
<dbReference type="Proteomes" id="UP000076532">
    <property type="component" value="Unassembled WGS sequence"/>
</dbReference>
<dbReference type="OrthoDB" id="3051534at2759"/>
<evidence type="ECO:0000313" key="2">
    <source>
        <dbReference type="Proteomes" id="UP000076532"/>
    </source>
</evidence>
<organism evidence="1 2">
    <name type="scientific">Athelia psychrophila</name>
    <dbReference type="NCBI Taxonomy" id="1759441"/>
    <lineage>
        <taxon>Eukaryota</taxon>
        <taxon>Fungi</taxon>
        <taxon>Dikarya</taxon>
        <taxon>Basidiomycota</taxon>
        <taxon>Agaricomycotina</taxon>
        <taxon>Agaricomycetes</taxon>
        <taxon>Agaricomycetidae</taxon>
        <taxon>Atheliales</taxon>
        <taxon>Atheliaceae</taxon>
        <taxon>Athelia</taxon>
    </lineage>
</organism>
<protein>
    <submittedName>
        <fullName evidence="1">Uncharacterized protein</fullName>
    </submittedName>
</protein>
<dbReference type="EMBL" id="KV417674">
    <property type="protein sequence ID" value="KZP10723.1"/>
    <property type="molecule type" value="Genomic_DNA"/>
</dbReference>
<feature type="non-terminal residue" evidence="1">
    <location>
        <position position="140"/>
    </location>
</feature>
<gene>
    <name evidence="1" type="ORF">FIBSPDRAFT_692886</name>
</gene>
<evidence type="ECO:0000313" key="1">
    <source>
        <dbReference type="EMBL" id="KZP10723.1"/>
    </source>
</evidence>
<name>A0A165ZLU9_9AGAM</name>
<feature type="non-terminal residue" evidence="1">
    <location>
        <position position="1"/>
    </location>
</feature>
<accession>A0A165ZLU9</accession>